<dbReference type="InterPro" id="IPR011042">
    <property type="entry name" value="6-blade_b-propeller_TolB-like"/>
</dbReference>
<feature type="active site" description="Charge relay system" evidence="8">
    <location>
        <position position="1041"/>
    </location>
</feature>
<dbReference type="STRING" id="379097.SE23_00775"/>
<dbReference type="InterPro" id="IPR029045">
    <property type="entry name" value="ClpP/crotonase-like_dom_sf"/>
</dbReference>
<dbReference type="CDD" id="cd07562">
    <property type="entry name" value="Peptidase_S41_TRI"/>
    <property type="match status" value="1"/>
</dbReference>
<dbReference type="PIRSF" id="PIRSF036421">
    <property type="entry name" value="Tricorn_protease"/>
    <property type="match status" value="1"/>
</dbReference>
<dbReference type="InterPro" id="IPR012393">
    <property type="entry name" value="Tricorn_protease"/>
</dbReference>
<keyword evidence="4 7" id="KW-0645">Protease</keyword>
<feature type="chain" id="PRO_5002022419" description="Tricorn protease homolog" evidence="10">
    <location>
        <begin position="26"/>
        <end position="1080"/>
    </location>
</feature>
<evidence type="ECO:0000256" key="5">
    <source>
        <dbReference type="ARBA" id="ARBA00022801"/>
    </source>
</evidence>
<gene>
    <name evidence="12" type="ORF">NM06_01805</name>
</gene>
<evidence type="ECO:0000256" key="4">
    <source>
        <dbReference type="ARBA" id="ARBA00022670"/>
    </source>
</evidence>
<keyword evidence="5 7" id="KW-0378">Hydrolase</keyword>
<proteinExistence type="inferred from homology"/>
<feature type="domain" description="PDZ" evidence="11">
    <location>
        <begin position="784"/>
        <end position="829"/>
    </location>
</feature>
<organism evidence="12 13">
    <name type="scientific">Photobacterium sp. (strain ATCC 43367)</name>
    <dbReference type="NCBI Taxonomy" id="379097"/>
    <lineage>
        <taxon>Bacteria</taxon>
        <taxon>Pseudomonadati</taxon>
        <taxon>Pseudomonadota</taxon>
        <taxon>Gammaproteobacteria</taxon>
        <taxon>Vibrionales</taxon>
        <taxon>Vibrionaceae</taxon>
        <taxon>Vibrio</taxon>
        <taxon>Vibrio oreintalis group</taxon>
    </lineage>
</organism>
<dbReference type="PANTHER" id="PTHR43253:SF1">
    <property type="entry name" value="TRICORN PROTEASE HOMOLOG 2-RELATED"/>
    <property type="match status" value="1"/>
</dbReference>
<comment type="similarity">
    <text evidence="2 7">Belongs to the peptidase S41B family.</text>
</comment>
<sequence>MLRFSRRKGLLALSLLLALPNVATASDIQNTSPKWLRDIAMSPDGEKIAFTYAGQIWLISANGGEATPLTGSDVYSDHPVWSPDGQSIAFQSKRFGSGDVFIVPVTGGQAKRLTYHSSADVPYAFSSDGSEVLFSSRRLGDSDATLNNGFMGNSSKRLYSVSSEGGREKLLLSNPVSALSMKPDGTAYLYTDEPSFEQEWRKRAVSDATRDIWRYDTQTKQHRKLTSFRGEDRNAVWASDDSSFYYLSERSGSFNVWKKRMEDGAEPEQITNHDTLPVRFLSASLSGDLAYGYNGQIWLKKAEQEDAKPVDVFIRQTSLNQGRRFVTLNHEATEIAVSPYAPEVAIVARGDVYVVSLLSGMTKRITDTPAAERDISFSNDGYSIMYASERNGNWDVFQSYVNDTGKSFSTSYDIVEEQLSDKPVDEFQPLYSPNGKRVLYREDRNTLKVYDLEQDATYTLLDNQALYSYMDGDLSYSWSPDSEYVATRNNSELDSDVVLIKADGSAAPINITKSGFTQNRPKFSQDGQAVYWLSNANSTYGIDGFAQQQDIYITYLNQQAQFNANKTDEQRWLDEEIAANQESDTENSPPEPTIIEEKGLKYRTERVTADSTSLMFTHLSANNQYMVVISAEGDNAEIFEIDLTTGERTPLFTRSYYDVRAAAMAPDDETLVIIGDQGIEKLNVVTAESEFIDYAAQANYDFSAEVGAMFDHVWQLTKVKFYDPNMHGVDWDKYGELYKQQLPGIHNYIDFAELLSELAGELNASHTGSQFDDSLSTWEEPSSLGLFYDHNYRGKGVRVKAVLAGGPADTYQSPIKAGSIIYSVDGVEIAPNQDIYSHLNFKQGRVTKLNVLKPGDESAQDFKLVPISVWQEGQLAYDAWVEERQALTEKLSNGRLGYVHLAEMGPDSFERMQNDLFGKYRDKEAVVVDVRFNMGGNLTSQLMELLSGVRHSSIETRDGYKLTSFPERRWAKPSIMIADANSYSDGSITPFFYKREGLGMLVGERVPGTGTAVIWPSLQESRINYGVPQLGFKDDNGNWFENQEIVPDILVYKSPEDVAKNKDRQLEVAVEAMLKQLDKQ</sequence>
<dbReference type="Pfam" id="PF03572">
    <property type="entry name" value="Peptidase_S41"/>
    <property type="match status" value="1"/>
</dbReference>
<dbReference type="Gene3D" id="2.30.42.10">
    <property type="match status" value="1"/>
</dbReference>
<dbReference type="SUPFAM" id="SSF82171">
    <property type="entry name" value="DPP6 N-terminal domain-like"/>
    <property type="match status" value="1"/>
</dbReference>
<dbReference type="EMBL" id="JRWP01000004">
    <property type="protein sequence ID" value="KGY09670.1"/>
    <property type="molecule type" value="Genomic_DNA"/>
</dbReference>
<name>A0A0A5HZF4_PHOS4</name>
<dbReference type="SUPFAM" id="SSF52096">
    <property type="entry name" value="ClpP/crotonase"/>
    <property type="match status" value="1"/>
</dbReference>
<dbReference type="InterPro" id="IPR005151">
    <property type="entry name" value="Tail-specific_protease"/>
</dbReference>
<dbReference type="OrthoDB" id="9758793at2"/>
<dbReference type="Gene3D" id="3.90.226.10">
    <property type="entry name" value="2-enoyl-CoA Hydratase, Chain A, domain 1"/>
    <property type="match status" value="1"/>
</dbReference>
<keyword evidence="10" id="KW-0732">Signal</keyword>
<evidence type="ECO:0000259" key="11">
    <source>
        <dbReference type="PROSITE" id="PS50106"/>
    </source>
</evidence>
<evidence type="ECO:0000256" key="1">
    <source>
        <dbReference type="ARBA" id="ARBA00004496"/>
    </source>
</evidence>
<dbReference type="SUPFAM" id="SSF50156">
    <property type="entry name" value="PDZ domain-like"/>
    <property type="match status" value="1"/>
</dbReference>
<dbReference type="Pfam" id="PF07676">
    <property type="entry name" value="PD40"/>
    <property type="match status" value="1"/>
</dbReference>
<dbReference type="InterPro" id="IPR036034">
    <property type="entry name" value="PDZ_sf"/>
</dbReference>
<keyword evidence="6 7" id="KW-0720">Serine protease</keyword>
<dbReference type="SMART" id="SM00245">
    <property type="entry name" value="TSPc"/>
    <property type="match status" value="1"/>
</dbReference>
<dbReference type="PROSITE" id="PS50106">
    <property type="entry name" value="PDZ"/>
    <property type="match status" value="1"/>
</dbReference>
<evidence type="ECO:0000256" key="3">
    <source>
        <dbReference type="ARBA" id="ARBA00022490"/>
    </source>
</evidence>
<evidence type="ECO:0000313" key="13">
    <source>
        <dbReference type="Proteomes" id="UP000030451"/>
    </source>
</evidence>
<protein>
    <recommendedName>
        <fullName evidence="7">Tricorn protease homolog</fullName>
        <ecNumber evidence="7">3.4.21.-</ecNumber>
    </recommendedName>
</protein>
<dbReference type="EC" id="3.4.21.-" evidence="7"/>
<evidence type="ECO:0000256" key="10">
    <source>
        <dbReference type="SAM" id="SignalP"/>
    </source>
</evidence>
<keyword evidence="3 7" id="KW-0963">Cytoplasm</keyword>
<feature type="signal peptide" evidence="10">
    <location>
        <begin position="1"/>
        <end position="25"/>
    </location>
</feature>
<dbReference type="Gene3D" id="3.30.750.44">
    <property type="match status" value="1"/>
</dbReference>
<dbReference type="Pfam" id="PF14684">
    <property type="entry name" value="Tricorn_C1"/>
    <property type="match status" value="1"/>
</dbReference>
<comment type="subcellular location">
    <subcellularLocation>
        <location evidence="1 7">Cytoplasm</location>
    </subcellularLocation>
</comment>
<dbReference type="RefSeq" id="WP_038187372.1">
    <property type="nucleotide sequence ID" value="NZ_JRWP01000004.1"/>
</dbReference>
<evidence type="ECO:0000313" key="12">
    <source>
        <dbReference type="EMBL" id="KGY09670.1"/>
    </source>
</evidence>
<dbReference type="InterPro" id="IPR011659">
    <property type="entry name" value="WD40"/>
</dbReference>
<feature type="active site" description="Charge relay system" evidence="8">
    <location>
        <position position="766"/>
    </location>
</feature>
<accession>A0A0A5HZF4</accession>
<feature type="active site" description="Nucleophile" evidence="8">
    <location>
        <position position="984"/>
    </location>
</feature>
<comment type="function">
    <text evidence="7">Degrades oligopeptides.</text>
</comment>
<evidence type="ECO:0000256" key="6">
    <source>
        <dbReference type="ARBA" id="ARBA00022825"/>
    </source>
</evidence>
<dbReference type="Proteomes" id="UP000030451">
    <property type="component" value="Unassembled WGS sequence"/>
</dbReference>
<dbReference type="InterPro" id="IPR001478">
    <property type="entry name" value="PDZ"/>
</dbReference>
<dbReference type="GO" id="GO:0006508">
    <property type="term" value="P:proteolysis"/>
    <property type="evidence" value="ECO:0007669"/>
    <property type="project" value="UniProtKB-UniRule"/>
</dbReference>
<dbReference type="GO" id="GO:0005737">
    <property type="term" value="C:cytoplasm"/>
    <property type="evidence" value="ECO:0007669"/>
    <property type="project" value="UniProtKB-SubCell"/>
</dbReference>
<evidence type="ECO:0000256" key="2">
    <source>
        <dbReference type="ARBA" id="ARBA00008524"/>
    </source>
</evidence>
<evidence type="ECO:0000256" key="9">
    <source>
        <dbReference type="PIRSR" id="PIRSR036421-3"/>
    </source>
</evidence>
<dbReference type="Gene3D" id="2.120.10.60">
    <property type="entry name" value="Tricorn protease N-terminal domain"/>
    <property type="match status" value="2"/>
</dbReference>
<dbReference type="SUPFAM" id="SSF69304">
    <property type="entry name" value="Tricorn protease N-terminal domain"/>
    <property type="match status" value="2"/>
</dbReference>
<feature type="site" description="Transition state stabilizer; via amide nitrogen" evidence="9">
    <location>
        <position position="985"/>
    </location>
</feature>
<dbReference type="Gene3D" id="2.120.10.30">
    <property type="entry name" value="TolB, C-terminal domain"/>
    <property type="match status" value="1"/>
</dbReference>
<dbReference type="Pfam" id="PF26549">
    <property type="entry name" value="Tricorn_N"/>
    <property type="match status" value="1"/>
</dbReference>
<reference evidence="12 13" key="1">
    <citation type="submission" date="2014-10" db="EMBL/GenBank/DDBJ databases">
        <title>Genome sequencing of Vibrio sinaloensis T08.</title>
        <authorList>
            <person name="Chan K.-G."/>
            <person name="Mohamad N.I."/>
        </authorList>
    </citation>
    <scope>NUCLEOTIDE SEQUENCE [LARGE SCALE GENOMIC DNA]</scope>
    <source>
        <strain evidence="12 13">T08</strain>
    </source>
</reference>
<dbReference type="InterPro" id="IPR028204">
    <property type="entry name" value="Tricorn_C1"/>
</dbReference>
<dbReference type="PANTHER" id="PTHR43253">
    <property type="entry name" value="TRICORN PROTEASE HOMOLOG 2-RELATED"/>
    <property type="match status" value="1"/>
</dbReference>
<comment type="caution">
    <text evidence="12">The sequence shown here is derived from an EMBL/GenBank/DDBJ whole genome shotgun (WGS) entry which is preliminary data.</text>
</comment>
<evidence type="ECO:0000256" key="7">
    <source>
        <dbReference type="PIRNR" id="PIRNR036421"/>
    </source>
</evidence>
<dbReference type="AlphaFoldDB" id="A0A0A5HZF4"/>
<evidence type="ECO:0000256" key="8">
    <source>
        <dbReference type="PIRSR" id="PIRSR036421-1"/>
    </source>
</evidence>
<dbReference type="GO" id="GO:0008236">
    <property type="term" value="F:serine-type peptidase activity"/>
    <property type="evidence" value="ECO:0007669"/>
    <property type="project" value="UniProtKB-UniRule"/>
</dbReference>